<feature type="chain" id="PRO_5030001295" description="DUF4398 domain-containing protein" evidence="2">
    <location>
        <begin position="21"/>
        <end position="120"/>
    </location>
</feature>
<accession>A0A023D2E2</accession>
<evidence type="ECO:0008006" key="5">
    <source>
        <dbReference type="Google" id="ProtNLM"/>
    </source>
</evidence>
<keyword evidence="4" id="KW-1185">Reference proteome</keyword>
<sequence>MTCFRILLPAFALLSLSACATQGRGDLMASRTPDTLLTSYLVATGMVEHRLVARIAARQATRQDVDLAVAVDHNAWTMVRRAILQPSPENMRRADDSLRQLLQQAPEPSPPAAALPVASP</sequence>
<evidence type="ECO:0000313" key="3">
    <source>
        <dbReference type="EMBL" id="GAJ27986.1"/>
    </source>
</evidence>
<evidence type="ECO:0000256" key="2">
    <source>
        <dbReference type="SAM" id="SignalP"/>
    </source>
</evidence>
<proteinExistence type="predicted"/>
<protein>
    <recommendedName>
        <fullName evidence="5">DUF4398 domain-containing protein</fullName>
    </recommendedName>
</protein>
<comment type="caution">
    <text evidence="3">The sequence shown here is derived from an EMBL/GenBank/DDBJ whole genome shotgun (WGS) entry which is preliminary data.</text>
</comment>
<reference evidence="4" key="1">
    <citation type="journal article" date="2014" name="FEMS Microbiol. Lett.">
        <title>Draft Genomic DNA Sequence of the Facultatively Methylotrophic Bacterium Acidomonas methanolica type strain MB58.</title>
        <authorList>
            <person name="Higashiura N."/>
            <person name="Hadano H."/>
            <person name="Hirakawa H."/>
            <person name="Matsutani M."/>
            <person name="Takabe S."/>
            <person name="Matsushita K."/>
            <person name="Azuma Y."/>
        </authorList>
    </citation>
    <scope>NUCLEOTIDE SEQUENCE [LARGE SCALE GENOMIC DNA]</scope>
    <source>
        <strain evidence="4">MB58</strain>
    </source>
</reference>
<dbReference type="OrthoDB" id="7283178at2"/>
<name>A0A023D2E2_ACIMT</name>
<evidence type="ECO:0000256" key="1">
    <source>
        <dbReference type="SAM" id="MobiDB-lite"/>
    </source>
</evidence>
<feature type="region of interest" description="Disordered" evidence="1">
    <location>
        <begin position="87"/>
        <end position="120"/>
    </location>
</feature>
<reference evidence="3 4" key="2">
    <citation type="journal article" date="2014" name="FEMS Microbiol. Lett.">
        <title>Draft genomic DNA sequence of the facultatively methylotrophic bacterium Acidomonas methanolica type strain MB58.</title>
        <authorList>
            <person name="Higashiura N."/>
            <person name="Hadano H."/>
            <person name="Hirakawa H."/>
            <person name="Matsutani M."/>
            <person name="Takabe S."/>
            <person name="Matsushita K."/>
            <person name="Azuma Y."/>
        </authorList>
    </citation>
    <scope>NUCLEOTIDE SEQUENCE [LARGE SCALE GENOMIC DNA]</scope>
    <source>
        <strain evidence="3 4">MB58</strain>
    </source>
</reference>
<organism evidence="3 4">
    <name type="scientific">Acidomonas methanolica NBRC 104435</name>
    <dbReference type="NCBI Taxonomy" id="1231351"/>
    <lineage>
        <taxon>Bacteria</taxon>
        <taxon>Pseudomonadati</taxon>
        <taxon>Pseudomonadota</taxon>
        <taxon>Alphaproteobacteria</taxon>
        <taxon>Acetobacterales</taxon>
        <taxon>Acetobacteraceae</taxon>
        <taxon>Acidomonas</taxon>
    </lineage>
</organism>
<dbReference type="EMBL" id="BAND01000011">
    <property type="protein sequence ID" value="GAJ27986.1"/>
    <property type="molecule type" value="Genomic_DNA"/>
</dbReference>
<dbReference type="PROSITE" id="PS51257">
    <property type="entry name" value="PROKAR_LIPOPROTEIN"/>
    <property type="match status" value="1"/>
</dbReference>
<gene>
    <name evidence="3" type="ORF">Amme_011_086</name>
</gene>
<keyword evidence="2" id="KW-0732">Signal</keyword>
<dbReference type="AlphaFoldDB" id="A0A023D2E2"/>
<dbReference type="RefSeq" id="WP_042056019.1">
    <property type="nucleotide sequence ID" value="NZ_BAND01000011.1"/>
</dbReference>
<feature type="compositionally biased region" description="Pro residues" evidence="1">
    <location>
        <begin position="107"/>
        <end position="120"/>
    </location>
</feature>
<dbReference type="Proteomes" id="UP000019760">
    <property type="component" value="Unassembled WGS sequence"/>
</dbReference>
<feature type="signal peptide" evidence="2">
    <location>
        <begin position="1"/>
        <end position="20"/>
    </location>
</feature>
<evidence type="ECO:0000313" key="4">
    <source>
        <dbReference type="Proteomes" id="UP000019760"/>
    </source>
</evidence>